<evidence type="ECO:0000313" key="2">
    <source>
        <dbReference type="EMBL" id="CAE1292255.1"/>
    </source>
</evidence>
<dbReference type="Proteomes" id="UP000597762">
    <property type="component" value="Unassembled WGS sequence"/>
</dbReference>
<comment type="caution">
    <text evidence="2">The sequence shown here is derived from an EMBL/GenBank/DDBJ whole genome shotgun (WGS) entry which is preliminary data.</text>
</comment>
<dbReference type="EMBL" id="CAHIKZ030002789">
    <property type="protein sequence ID" value="CAE1292255.1"/>
    <property type="molecule type" value="Genomic_DNA"/>
</dbReference>
<evidence type="ECO:0000313" key="3">
    <source>
        <dbReference type="Proteomes" id="UP000597762"/>
    </source>
</evidence>
<accession>A0A812D380</accession>
<keyword evidence="3" id="KW-1185">Reference proteome</keyword>
<feature type="compositionally biased region" description="Basic and acidic residues" evidence="1">
    <location>
        <begin position="57"/>
        <end position="70"/>
    </location>
</feature>
<name>A0A812D380_ACAPH</name>
<organism evidence="2 3">
    <name type="scientific">Acanthosepion pharaonis</name>
    <name type="common">Pharaoh cuttlefish</name>
    <name type="synonym">Sepia pharaonis</name>
    <dbReference type="NCBI Taxonomy" id="158019"/>
    <lineage>
        <taxon>Eukaryota</taxon>
        <taxon>Metazoa</taxon>
        <taxon>Spiralia</taxon>
        <taxon>Lophotrochozoa</taxon>
        <taxon>Mollusca</taxon>
        <taxon>Cephalopoda</taxon>
        <taxon>Coleoidea</taxon>
        <taxon>Decapodiformes</taxon>
        <taxon>Sepiida</taxon>
        <taxon>Sepiina</taxon>
        <taxon>Sepiidae</taxon>
        <taxon>Acanthosepion</taxon>
    </lineage>
</organism>
<evidence type="ECO:0000256" key="1">
    <source>
        <dbReference type="SAM" id="MobiDB-lite"/>
    </source>
</evidence>
<feature type="region of interest" description="Disordered" evidence="1">
    <location>
        <begin position="57"/>
        <end position="78"/>
    </location>
</feature>
<proteinExistence type="predicted"/>
<sequence length="185" mass="21626">MWWTLCGQGFLPGQLQNFKCQHYLLAWQMSAAASSDGGGKSGCDDCGCQNKAVNQKDLNKDDRQNARDSDSAFGNVEEEKEMSGEWYFKHKSVPAENKEKDCDENEFECIAADLLNEMESDSLPYLNQMLNAESHRMNHYSHVHRRRCRDYSNYNVNCWFHPAHKGKWFSVIYQNFMNFIQNWQK</sequence>
<gene>
    <name evidence="2" type="ORF">SPHA_49186</name>
</gene>
<reference evidence="2" key="1">
    <citation type="submission" date="2021-01" db="EMBL/GenBank/DDBJ databases">
        <authorList>
            <person name="Li R."/>
            <person name="Bekaert M."/>
        </authorList>
    </citation>
    <scope>NUCLEOTIDE SEQUENCE</scope>
    <source>
        <strain evidence="2">Farmed</strain>
    </source>
</reference>
<protein>
    <submittedName>
        <fullName evidence="2">Uncharacterized protein</fullName>
    </submittedName>
</protein>
<dbReference type="AlphaFoldDB" id="A0A812D380"/>